<dbReference type="InterPro" id="IPR028846">
    <property type="entry name" value="Recoverin"/>
</dbReference>
<dbReference type="Gene3D" id="1.10.238.10">
    <property type="entry name" value="EF-hand"/>
    <property type="match status" value="1"/>
</dbReference>
<accession>A0A1Y1LJE5</accession>
<dbReference type="EMBL" id="GEZM01058648">
    <property type="protein sequence ID" value="JAV71716.1"/>
    <property type="molecule type" value="Transcribed_RNA"/>
</dbReference>
<keyword evidence="1" id="KW-0677">Repeat</keyword>
<dbReference type="SUPFAM" id="SSF47473">
    <property type="entry name" value="EF-hand"/>
    <property type="match status" value="1"/>
</dbReference>
<dbReference type="GeneID" id="116164454"/>
<organism evidence="2">
    <name type="scientific">Photinus pyralis</name>
    <name type="common">Common eastern firefly</name>
    <name type="synonym">Lampyris pyralis</name>
    <dbReference type="NCBI Taxonomy" id="7054"/>
    <lineage>
        <taxon>Eukaryota</taxon>
        <taxon>Metazoa</taxon>
        <taxon>Ecdysozoa</taxon>
        <taxon>Arthropoda</taxon>
        <taxon>Hexapoda</taxon>
        <taxon>Insecta</taxon>
        <taxon>Pterygota</taxon>
        <taxon>Neoptera</taxon>
        <taxon>Endopterygota</taxon>
        <taxon>Coleoptera</taxon>
        <taxon>Polyphaga</taxon>
        <taxon>Elateriformia</taxon>
        <taxon>Elateroidea</taxon>
        <taxon>Lampyridae</taxon>
        <taxon>Lampyrinae</taxon>
        <taxon>Photinus</taxon>
    </lineage>
</organism>
<protein>
    <submittedName>
        <fullName evidence="2">Uncharacterized protein</fullName>
    </submittedName>
</protein>
<proteinExistence type="predicted"/>
<dbReference type="RefSeq" id="XP_031334503.1">
    <property type="nucleotide sequence ID" value="XM_031478643.1"/>
</dbReference>
<dbReference type="OrthoDB" id="191686at2759"/>
<reference evidence="2" key="1">
    <citation type="journal article" date="2016" name="Sci. Rep.">
        <title>Molecular characterization of firefly nuptial gifts: a multi-omics approach sheds light on postcopulatory sexual selection.</title>
        <authorList>
            <person name="Al-Wathiqui N."/>
            <person name="Fallon T.R."/>
            <person name="South A."/>
            <person name="Weng J.K."/>
            <person name="Lewis S.M."/>
        </authorList>
    </citation>
    <scope>NUCLEOTIDE SEQUENCE</scope>
</reference>
<evidence type="ECO:0000313" key="2">
    <source>
        <dbReference type="EMBL" id="JAV71716.1"/>
    </source>
</evidence>
<name>A0A1Y1LJE5_PHOPY</name>
<dbReference type="PANTHER" id="PTHR23055">
    <property type="entry name" value="CALCIUM BINDING PROTEINS"/>
    <property type="match status" value="1"/>
</dbReference>
<sequence>MPCGDHLELSIGVMEETRFKKKHSHLIKRLAKELHFTYEEMEVIMLIYYKIQKMNGEKSGGVTKVQLREILHVAFDMTDVDLTNDVVMSMVKGPSSFVPMSTWARVMSLFLRGTLEEKISHCFKVYDVMMSGKIGRDIMVRFLRNCLVGTSDEDSEDAVKDLVELLTKKMDMDRDLKISFDDYRQTILKDPLLMECMGQCLPSRLSVHSFMISCMAKVSKL</sequence>
<dbReference type="KEGG" id="ppyr:116164454"/>
<dbReference type="AlphaFoldDB" id="A0A1Y1LJE5"/>
<evidence type="ECO:0000256" key="1">
    <source>
        <dbReference type="ARBA" id="ARBA00022737"/>
    </source>
</evidence>
<dbReference type="PANTHER" id="PTHR23055:SF190">
    <property type="entry name" value="AT17667P-RELATED"/>
    <property type="match status" value="1"/>
</dbReference>
<dbReference type="GO" id="GO:0005509">
    <property type="term" value="F:calcium ion binding"/>
    <property type="evidence" value="ECO:0007669"/>
    <property type="project" value="InterPro"/>
</dbReference>
<dbReference type="InterPro" id="IPR011992">
    <property type="entry name" value="EF-hand-dom_pair"/>
</dbReference>